<name>A0A367FA68_9ACTN</name>
<feature type="domain" description="Radical SAM core" evidence="5">
    <location>
        <begin position="7"/>
        <end position="247"/>
    </location>
</feature>
<dbReference type="Pfam" id="PF04055">
    <property type="entry name" value="Radical_SAM"/>
    <property type="match status" value="1"/>
</dbReference>
<dbReference type="SFLD" id="SFLDG01072">
    <property type="entry name" value="dehydrogenase_like"/>
    <property type="match status" value="1"/>
</dbReference>
<dbReference type="GO" id="GO:0046872">
    <property type="term" value="F:metal ion binding"/>
    <property type="evidence" value="ECO:0007669"/>
    <property type="project" value="UniProtKB-KW"/>
</dbReference>
<proteinExistence type="predicted"/>
<gene>
    <name evidence="6" type="ORF">DQ384_26445</name>
</gene>
<dbReference type="GO" id="GO:0051536">
    <property type="term" value="F:iron-sulfur cluster binding"/>
    <property type="evidence" value="ECO:0007669"/>
    <property type="project" value="UniProtKB-KW"/>
</dbReference>
<reference evidence="6 7" key="1">
    <citation type="submission" date="2018-06" db="EMBL/GenBank/DDBJ databases">
        <title>Sphaerisporangium craniellae sp. nov., isolated from a marine sponge in the South China Sea.</title>
        <authorList>
            <person name="Li L."/>
        </authorList>
    </citation>
    <scope>NUCLEOTIDE SEQUENCE [LARGE SCALE GENOMIC DNA]</scope>
    <source>
        <strain evidence="6 7">CCTCC AA 208026</strain>
    </source>
</reference>
<sequence length="789" mass="84914">MSVAGPAVPFRQFVLKVASRCDLACDHCYVYEHADQSWRARPKVMSDETIAWSASRIADHAKRHGLPGVTVVLHGGEPLLAGRHRLERISRELIRALDGVCALDLRIHTNGVLLDEAFCDLFAAHGVKIGISLDGDRVANDRHRLYADGRSSYDKVLRAIDLVRRRGPELYAGLLCTIDVANDPLAVYEALAALHPPRVDFLLPHATWDAPPPGPPGAYGDWLVRIFDRWLADGRMMKVRLFESALRTIGSETSLTESLGLEPSDLVVIETEGTYEQADSLKTSYDGAPATGFNVSDHSLDTVGLHPGIHGRQTGLAGLCAECRSCPVVSTCGGGLYAHRYRTGTGFANPSVYCADLMKLITHVQKAVTTMDRTAHTLPAADVAALAAGYGGVEAIAHLEAGQRSVRRALLAAIGNASPSMEAWRLLTEIDRETPAALDTVLGHPYVRVWAVKCLRGTADDGHLASIAATAALHAGVEASVRLPVRDGALHLPGLGLLRVGAVSGATVETEAGGFRVHADGLHHEVRLDEPGGPGEWSPVRHLSVNGLTVALEDVDLYRDCHQWPATQRLNDQEVERWSTLFSDAWALITRDHSAYAAGLAAGLRAVMPLKPAADGSEVSSTARDAFGAVAVAPPADAATLALLLIHEFQHVKLGALLDMVDLYDQDDTTLYYAPWRDDPRPIEGLLQGTYAHIAVTDFWRVRRQADDGPAAERASVQFARWRTQTAEAVETLAGSGALTGTGRRFVAAMGNSIRPWLAEPIPASAEEEARLAAARHRSRAAARVPHGA</sequence>
<dbReference type="AlphaFoldDB" id="A0A367FA68"/>
<evidence type="ECO:0000256" key="2">
    <source>
        <dbReference type="ARBA" id="ARBA00022723"/>
    </source>
</evidence>
<evidence type="ECO:0000256" key="4">
    <source>
        <dbReference type="ARBA" id="ARBA00023014"/>
    </source>
</evidence>
<dbReference type="PANTHER" id="PTHR43273:SF8">
    <property type="entry name" value="RADICAL SAM DOMAIN PROTEIN"/>
    <property type="match status" value="1"/>
</dbReference>
<keyword evidence="3" id="KW-0408">Iron</keyword>
<evidence type="ECO:0000256" key="3">
    <source>
        <dbReference type="ARBA" id="ARBA00023004"/>
    </source>
</evidence>
<dbReference type="EMBL" id="QOIL01000016">
    <property type="protein sequence ID" value="RCG27258.1"/>
    <property type="molecule type" value="Genomic_DNA"/>
</dbReference>
<dbReference type="OrthoDB" id="9782387at2"/>
<keyword evidence="2" id="KW-0479">Metal-binding</keyword>
<keyword evidence="4" id="KW-0411">Iron-sulfur</keyword>
<dbReference type="InterPro" id="IPR026337">
    <property type="entry name" value="AKG_HExxH"/>
</dbReference>
<dbReference type="InterPro" id="IPR013785">
    <property type="entry name" value="Aldolase_TIM"/>
</dbReference>
<dbReference type="InterPro" id="IPR007197">
    <property type="entry name" value="rSAM"/>
</dbReference>
<evidence type="ECO:0000313" key="6">
    <source>
        <dbReference type="EMBL" id="RCG27258.1"/>
    </source>
</evidence>
<evidence type="ECO:0000259" key="5">
    <source>
        <dbReference type="PROSITE" id="PS51918"/>
    </source>
</evidence>
<dbReference type="SFLD" id="SFLDS00029">
    <property type="entry name" value="Radical_SAM"/>
    <property type="match status" value="1"/>
</dbReference>
<accession>A0A367FA68</accession>
<comment type="caution">
    <text evidence="6">The sequence shown here is derived from an EMBL/GenBank/DDBJ whole genome shotgun (WGS) entry which is preliminary data.</text>
</comment>
<dbReference type="InterPro" id="IPR026335">
    <property type="entry name" value="rSAM_SPASM_FxsB"/>
</dbReference>
<dbReference type="SFLD" id="SFLDG01386">
    <property type="entry name" value="main_SPASM_domain-containing"/>
    <property type="match status" value="1"/>
</dbReference>
<dbReference type="InterPro" id="IPR023867">
    <property type="entry name" value="Sulphatase_maturase_rSAM"/>
</dbReference>
<dbReference type="Gene3D" id="3.20.20.70">
    <property type="entry name" value="Aldolase class I"/>
    <property type="match status" value="1"/>
</dbReference>
<protein>
    <submittedName>
        <fullName evidence="6">FxsB family radical SAM/SPASM domain protein</fullName>
    </submittedName>
</protein>
<evidence type="ECO:0000256" key="1">
    <source>
        <dbReference type="ARBA" id="ARBA00022691"/>
    </source>
</evidence>
<dbReference type="GO" id="GO:0016491">
    <property type="term" value="F:oxidoreductase activity"/>
    <property type="evidence" value="ECO:0007669"/>
    <property type="project" value="InterPro"/>
</dbReference>
<dbReference type="NCBIfam" id="TIGR04269">
    <property type="entry name" value="SAM_SPASM_FxsB"/>
    <property type="match status" value="1"/>
</dbReference>
<keyword evidence="7" id="KW-1185">Reference proteome</keyword>
<evidence type="ECO:0000313" key="7">
    <source>
        <dbReference type="Proteomes" id="UP000253094"/>
    </source>
</evidence>
<keyword evidence="1" id="KW-0949">S-adenosyl-L-methionine</keyword>
<dbReference type="CDD" id="cd01335">
    <property type="entry name" value="Radical_SAM"/>
    <property type="match status" value="1"/>
</dbReference>
<dbReference type="InterPro" id="IPR058240">
    <property type="entry name" value="rSAM_sf"/>
</dbReference>
<dbReference type="PROSITE" id="PS51918">
    <property type="entry name" value="RADICAL_SAM"/>
    <property type="match status" value="1"/>
</dbReference>
<dbReference type="SFLD" id="SFLDG01067">
    <property type="entry name" value="SPASM/twitch_domain_containing"/>
    <property type="match status" value="1"/>
</dbReference>
<dbReference type="SUPFAM" id="SSF102114">
    <property type="entry name" value="Radical SAM enzymes"/>
    <property type="match status" value="1"/>
</dbReference>
<dbReference type="Proteomes" id="UP000253094">
    <property type="component" value="Unassembled WGS sequence"/>
</dbReference>
<dbReference type="PANTHER" id="PTHR43273">
    <property type="entry name" value="ANAEROBIC SULFATASE-MATURATING ENZYME HOMOLOG ASLB-RELATED"/>
    <property type="match status" value="1"/>
</dbReference>
<dbReference type="NCBIfam" id="TIGR04267">
    <property type="entry name" value="mod_HExxH"/>
    <property type="match status" value="1"/>
</dbReference>
<organism evidence="6 7">
    <name type="scientific">Sphaerisporangium album</name>
    <dbReference type="NCBI Taxonomy" id="509200"/>
    <lineage>
        <taxon>Bacteria</taxon>
        <taxon>Bacillati</taxon>
        <taxon>Actinomycetota</taxon>
        <taxon>Actinomycetes</taxon>
        <taxon>Streptosporangiales</taxon>
        <taxon>Streptosporangiaceae</taxon>
        <taxon>Sphaerisporangium</taxon>
    </lineage>
</organism>